<feature type="region of interest" description="Disordered" evidence="1">
    <location>
        <begin position="1"/>
        <end position="48"/>
    </location>
</feature>
<keyword evidence="3" id="KW-1185">Reference proteome</keyword>
<name>A0A9Q1GEU7_SYNKA</name>
<protein>
    <submittedName>
        <fullName evidence="2">Uncharacterized protein</fullName>
    </submittedName>
</protein>
<sequence>MSSLVPEEDPKPPLGAGGSAGTEVKEGNPPTTLPRFEAFSPSSSGSRTDARLKVRLARLQLEAQEKARGLEAQERAQKLEFDHKLAIRKLELEAETKLKLRQLELQNATAHPVASTSASDRFTPHTEYYDVRRHVALPPFRETEENRPLRNWTHCYSEHNDVTQTVMCDELRNSGYQPFSPDSAGEEPSKLMKVKDKRLTLAIRNREWITSEAPLLSPQGENTVGLHERQTNSWHVCGNWNKRTGSLPPDRKLYEKLGMSGDPWPPLN</sequence>
<evidence type="ECO:0000256" key="1">
    <source>
        <dbReference type="SAM" id="MobiDB-lite"/>
    </source>
</evidence>
<dbReference type="AlphaFoldDB" id="A0A9Q1GEU7"/>
<gene>
    <name evidence="2" type="ORF">SKAU_G00037590</name>
</gene>
<comment type="caution">
    <text evidence="2">The sequence shown here is derived from an EMBL/GenBank/DDBJ whole genome shotgun (WGS) entry which is preliminary data.</text>
</comment>
<proteinExistence type="predicted"/>
<reference evidence="2" key="1">
    <citation type="journal article" date="2023" name="Science">
        <title>Genome structures resolve the early diversification of teleost fishes.</title>
        <authorList>
            <person name="Parey E."/>
            <person name="Louis A."/>
            <person name="Montfort J."/>
            <person name="Bouchez O."/>
            <person name="Roques C."/>
            <person name="Iampietro C."/>
            <person name="Lluch J."/>
            <person name="Castinel A."/>
            <person name="Donnadieu C."/>
            <person name="Desvignes T."/>
            <person name="Floi Bucao C."/>
            <person name="Jouanno E."/>
            <person name="Wen M."/>
            <person name="Mejri S."/>
            <person name="Dirks R."/>
            <person name="Jansen H."/>
            <person name="Henkel C."/>
            <person name="Chen W.J."/>
            <person name="Zahm M."/>
            <person name="Cabau C."/>
            <person name="Klopp C."/>
            <person name="Thompson A.W."/>
            <person name="Robinson-Rechavi M."/>
            <person name="Braasch I."/>
            <person name="Lecointre G."/>
            <person name="Bobe J."/>
            <person name="Postlethwait J.H."/>
            <person name="Berthelot C."/>
            <person name="Roest Crollius H."/>
            <person name="Guiguen Y."/>
        </authorList>
    </citation>
    <scope>NUCLEOTIDE SEQUENCE</scope>
    <source>
        <strain evidence="2">WJC10195</strain>
    </source>
</reference>
<dbReference type="Proteomes" id="UP001152622">
    <property type="component" value="Chromosome 1"/>
</dbReference>
<accession>A0A9Q1GEU7</accession>
<dbReference type="EMBL" id="JAINUF010000001">
    <property type="protein sequence ID" value="KAJ8382981.1"/>
    <property type="molecule type" value="Genomic_DNA"/>
</dbReference>
<feature type="region of interest" description="Disordered" evidence="1">
    <location>
        <begin position="248"/>
        <end position="268"/>
    </location>
</feature>
<organism evidence="2 3">
    <name type="scientific">Synaphobranchus kaupii</name>
    <name type="common">Kaup's arrowtooth eel</name>
    <dbReference type="NCBI Taxonomy" id="118154"/>
    <lineage>
        <taxon>Eukaryota</taxon>
        <taxon>Metazoa</taxon>
        <taxon>Chordata</taxon>
        <taxon>Craniata</taxon>
        <taxon>Vertebrata</taxon>
        <taxon>Euteleostomi</taxon>
        <taxon>Actinopterygii</taxon>
        <taxon>Neopterygii</taxon>
        <taxon>Teleostei</taxon>
        <taxon>Anguilliformes</taxon>
        <taxon>Synaphobranchidae</taxon>
        <taxon>Synaphobranchus</taxon>
    </lineage>
</organism>
<evidence type="ECO:0000313" key="2">
    <source>
        <dbReference type="EMBL" id="KAJ8382981.1"/>
    </source>
</evidence>
<evidence type="ECO:0000313" key="3">
    <source>
        <dbReference type="Proteomes" id="UP001152622"/>
    </source>
</evidence>